<evidence type="ECO:0000313" key="1">
    <source>
        <dbReference type="EMBL" id="AHH04115.1"/>
    </source>
</evidence>
<proteinExistence type="predicted"/>
<name>W5SAZ9_9SPIR</name>
<organism evidence="1">
    <name type="scientific">Borrelia nietonii YOR</name>
    <dbReference type="NCBI Taxonomy" id="1293576"/>
    <lineage>
        <taxon>Bacteria</taxon>
        <taxon>Pseudomonadati</taxon>
        <taxon>Spirochaetota</taxon>
        <taxon>Spirochaetia</taxon>
        <taxon>Spirochaetales</taxon>
        <taxon>Borreliaceae</taxon>
        <taxon>Borrelia</taxon>
        <taxon>Borrelia nietonii</taxon>
    </lineage>
</organism>
<accession>W5SAZ9</accession>
<gene>
    <name evidence="1" type="ORF">BHY_1164</name>
</gene>
<dbReference type="AlphaFoldDB" id="W5SAZ9"/>
<sequence length="46" mass="5248">MTTLNNKNFTITNFADNIIYYTLSSGLQIKKHTLLNPKLITNAIYS</sequence>
<dbReference type="HOGENOM" id="CLU_3180886_0_0_12"/>
<keyword evidence="1" id="KW-0614">Plasmid</keyword>
<reference evidence="1" key="1">
    <citation type="submission" date="2013-02" db="EMBL/GenBank/DDBJ databases">
        <title>Comparative genomics of Borrelia species.</title>
        <authorList>
            <person name="Schwan T.G."/>
            <person name="Raffel S.J."/>
            <person name="Porcella S.F."/>
        </authorList>
    </citation>
    <scope>NUCLEOTIDE SEQUENCE</scope>
    <source>
        <strain evidence="1">YOR</strain>
        <plasmid evidence="1">unnamed</plasmid>
    </source>
</reference>
<protein>
    <submittedName>
        <fullName evidence="1">Uncharacterized protein</fullName>
    </submittedName>
</protein>
<geneLocation type="plasmid" evidence="1">
    <name>unnamed</name>
</geneLocation>
<dbReference type="EMBL" id="CP004158">
    <property type="protein sequence ID" value="AHH04115.1"/>
    <property type="molecule type" value="Genomic_DNA"/>
</dbReference>